<dbReference type="InterPro" id="IPR036852">
    <property type="entry name" value="Peptidase_S8/S53_dom_sf"/>
</dbReference>
<evidence type="ECO:0000313" key="7">
    <source>
        <dbReference type="EMBL" id="GAA4205182.1"/>
    </source>
</evidence>
<evidence type="ECO:0000256" key="2">
    <source>
        <dbReference type="ARBA" id="ARBA00022670"/>
    </source>
</evidence>
<evidence type="ECO:0000256" key="3">
    <source>
        <dbReference type="ARBA" id="ARBA00022801"/>
    </source>
</evidence>
<dbReference type="InterPro" id="IPR050131">
    <property type="entry name" value="Peptidase_S8_subtilisin-like"/>
</dbReference>
<dbReference type="EMBL" id="BAABAQ010000014">
    <property type="protein sequence ID" value="GAA4205182.1"/>
    <property type="molecule type" value="Genomic_DNA"/>
</dbReference>
<dbReference type="CDD" id="cd00306">
    <property type="entry name" value="Peptidases_S8_S53"/>
    <property type="match status" value="1"/>
</dbReference>
<keyword evidence="3 5" id="KW-0378">Hydrolase</keyword>
<dbReference type="InterPro" id="IPR000209">
    <property type="entry name" value="Peptidase_S8/S53_dom"/>
</dbReference>
<evidence type="ECO:0000256" key="4">
    <source>
        <dbReference type="ARBA" id="ARBA00022825"/>
    </source>
</evidence>
<evidence type="ECO:0000313" key="8">
    <source>
        <dbReference type="Proteomes" id="UP001501251"/>
    </source>
</evidence>
<dbReference type="Proteomes" id="UP001501251">
    <property type="component" value="Unassembled WGS sequence"/>
</dbReference>
<evidence type="ECO:0000256" key="5">
    <source>
        <dbReference type="PROSITE-ProRule" id="PRU01240"/>
    </source>
</evidence>
<sequence>MAPDRFQEQFDQIQDAMGEDIVLAAGFEGSQPMYLYQKGYVLARAEDAGEVVRTVRDAFYRERGGNQTEIVRAEEEESPGGVLRIRVGEPDRSERYGDRDVSDALRAVEDLERDNNRRMVSRNHIVSIAVNCCPGDEPVPVSRCEPPNPAVAEPYGQEGTPVSVLVVDTGLVENYRSHPWMHRVEGDGKEVELDKEGILKQYVGHGTFIAGLVSAVAPNTDVTVHGTLVDAGAISEKDLGDKLLGGMLPAGRWPDIISLSAGTPSMHSETLLGLERFMDTLMTHPETLLVAAAGNNGNDVRFWPAAYSDHPGYAGAVVSVGALRKDGADRACFSNHGPWVTTYAPGERLVSAFTAVDPTPVVYDYQHSTFSHCRYGFQYDCTCQFPPHRGELTERMKESPTAIRDRVVFDGLAEWSGTSFSTPLVVGMIANYMTRNTGIDSREAARRLLDETSVGILRSVPTPALIPATWTPQSVQSVPVTR</sequence>
<keyword evidence="2 5" id="KW-0645">Protease</keyword>
<name>A0ABP8BET0_9ACTN</name>
<feature type="domain" description="Peptidase S8/S53" evidence="6">
    <location>
        <begin position="161"/>
        <end position="453"/>
    </location>
</feature>
<dbReference type="PANTHER" id="PTHR43806">
    <property type="entry name" value="PEPTIDASE S8"/>
    <property type="match status" value="1"/>
</dbReference>
<dbReference type="PROSITE" id="PS51892">
    <property type="entry name" value="SUBTILASE"/>
    <property type="match status" value="1"/>
</dbReference>
<accession>A0ABP8BET0</accession>
<keyword evidence="8" id="KW-1185">Reference proteome</keyword>
<dbReference type="SUPFAM" id="SSF52743">
    <property type="entry name" value="Subtilisin-like"/>
    <property type="match status" value="1"/>
</dbReference>
<gene>
    <name evidence="7" type="ORF">GCM10022252_65340</name>
</gene>
<dbReference type="PRINTS" id="PR00723">
    <property type="entry name" value="SUBTILISIN"/>
</dbReference>
<evidence type="ECO:0000259" key="6">
    <source>
        <dbReference type="Pfam" id="PF00082"/>
    </source>
</evidence>
<protein>
    <submittedName>
        <fullName evidence="7">S8/S53 family peptidase</fullName>
    </submittedName>
</protein>
<dbReference type="InterPro" id="IPR023828">
    <property type="entry name" value="Peptidase_S8_Ser-AS"/>
</dbReference>
<dbReference type="RefSeq" id="WP_344922025.1">
    <property type="nucleotide sequence ID" value="NZ_BAABAQ010000014.1"/>
</dbReference>
<feature type="active site" description="Charge relay system" evidence="5">
    <location>
        <position position="419"/>
    </location>
</feature>
<reference evidence="8" key="1">
    <citation type="journal article" date="2019" name="Int. J. Syst. Evol. Microbiol.">
        <title>The Global Catalogue of Microorganisms (GCM) 10K type strain sequencing project: providing services to taxonomists for standard genome sequencing and annotation.</title>
        <authorList>
            <consortium name="The Broad Institute Genomics Platform"/>
            <consortium name="The Broad Institute Genome Sequencing Center for Infectious Disease"/>
            <person name="Wu L."/>
            <person name="Ma J."/>
        </authorList>
    </citation>
    <scope>NUCLEOTIDE SEQUENCE [LARGE SCALE GENOMIC DNA]</scope>
    <source>
        <strain evidence="8">JCM 17388</strain>
    </source>
</reference>
<evidence type="ECO:0000256" key="1">
    <source>
        <dbReference type="ARBA" id="ARBA00011073"/>
    </source>
</evidence>
<dbReference type="Pfam" id="PF00082">
    <property type="entry name" value="Peptidase_S8"/>
    <property type="match status" value="1"/>
</dbReference>
<dbReference type="InterPro" id="IPR015500">
    <property type="entry name" value="Peptidase_S8_subtilisin-rel"/>
</dbReference>
<feature type="active site" description="Charge relay system" evidence="5">
    <location>
        <position position="168"/>
    </location>
</feature>
<keyword evidence="4 5" id="KW-0720">Serine protease</keyword>
<comment type="similarity">
    <text evidence="1 5">Belongs to the peptidase S8 family.</text>
</comment>
<dbReference type="PROSITE" id="PS00138">
    <property type="entry name" value="SUBTILASE_SER"/>
    <property type="match status" value="1"/>
</dbReference>
<dbReference type="PANTHER" id="PTHR43806:SF11">
    <property type="entry name" value="CEREVISIN-RELATED"/>
    <property type="match status" value="1"/>
</dbReference>
<proteinExistence type="inferred from homology"/>
<organism evidence="7 8">
    <name type="scientific">Streptosporangium oxazolinicum</name>
    <dbReference type="NCBI Taxonomy" id="909287"/>
    <lineage>
        <taxon>Bacteria</taxon>
        <taxon>Bacillati</taxon>
        <taxon>Actinomycetota</taxon>
        <taxon>Actinomycetes</taxon>
        <taxon>Streptosporangiales</taxon>
        <taxon>Streptosporangiaceae</taxon>
        <taxon>Streptosporangium</taxon>
    </lineage>
</organism>
<comment type="caution">
    <text evidence="7">The sequence shown here is derived from an EMBL/GenBank/DDBJ whole genome shotgun (WGS) entry which is preliminary data.</text>
</comment>
<dbReference type="Gene3D" id="3.40.50.200">
    <property type="entry name" value="Peptidase S8/S53 domain"/>
    <property type="match status" value="1"/>
</dbReference>
<dbReference type="PROSITE" id="PS00137">
    <property type="entry name" value="SUBTILASE_HIS"/>
    <property type="match status" value="1"/>
</dbReference>
<feature type="active site" description="Charge relay system" evidence="5">
    <location>
        <position position="205"/>
    </location>
</feature>
<dbReference type="InterPro" id="IPR022398">
    <property type="entry name" value="Peptidase_S8_His-AS"/>
</dbReference>